<dbReference type="PANTHER" id="PTHR10551">
    <property type="entry name" value="FASCIN"/>
    <property type="match status" value="1"/>
</dbReference>
<evidence type="ECO:0000256" key="6">
    <source>
        <dbReference type="PIRNR" id="PIRNR005682"/>
    </source>
</evidence>
<dbReference type="GO" id="GO:0005902">
    <property type="term" value="C:microvillus"/>
    <property type="evidence" value="ECO:0007669"/>
    <property type="project" value="TreeGrafter"/>
</dbReference>
<dbReference type="GO" id="GO:0051015">
    <property type="term" value="F:actin filament binding"/>
    <property type="evidence" value="ECO:0007669"/>
    <property type="project" value="InterPro"/>
</dbReference>
<dbReference type="GO" id="GO:0030674">
    <property type="term" value="F:protein-macromolecule adaptor activity"/>
    <property type="evidence" value="ECO:0007669"/>
    <property type="project" value="InterPro"/>
</dbReference>
<dbReference type="GO" id="GO:0015629">
    <property type="term" value="C:actin cytoskeleton"/>
    <property type="evidence" value="ECO:0007669"/>
    <property type="project" value="TreeGrafter"/>
</dbReference>
<dbReference type="GO" id="GO:0031253">
    <property type="term" value="C:cell projection membrane"/>
    <property type="evidence" value="ECO:0007669"/>
    <property type="project" value="TreeGrafter"/>
</dbReference>
<evidence type="ECO:0000256" key="1">
    <source>
        <dbReference type="ARBA" id="ARBA00004245"/>
    </source>
</evidence>
<dbReference type="GO" id="GO:0001726">
    <property type="term" value="C:ruffle"/>
    <property type="evidence" value="ECO:0007669"/>
    <property type="project" value="TreeGrafter"/>
</dbReference>
<organism evidence="8 9">
    <name type="scientific">Sphenodon punctatus</name>
    <name type="common">Tuatara</name>
    <name type="synonym">Hatteria punctata</name>
    <dbReference type="NCBI Taxonomy" id="8508"/>
    <lineage>
        <taxon>Eukaryota</taxon>
        <taxon>Metazoa</taxon>
        <taxon>Chordata</taxon>
        <taxon>Craniata</taxon>
        <taxon>Vertebrata</taxon>
        <taxon>Euteleostomi</taxon>
        <taxon>Lepidosauria</taxon>
        <taxon>Sphenodontia</taxon>
        <taxon>Sphenodontidae</taxon>
        <taxon>Sphenodon</taxon>
    </lineage>
</organism>
<evidence type="ECO:0000256" key="5">
    <source>
        <dbReference type="ARBA" id="ARBA00023212"/>
    </source>
</evidence>
<dbReference type="GO" id="GO:0030027">
    <property type="term" value="C:lamellipodium"/>
    <property type="evidence" value="ECO:0007669"/>
    <property type="project" value="TreeGrafter"/>
</dbReference>
<keyword evidence="4 6" id="KW-0009">Actin-binding</keyword>
<sequence>MAQEHEFRLGLGLKELANFGGSYLTSECYADGVTVVGNTLGKKQTWELKARVKQGKQTVVEVVGHQGRHLLVDDNGAVRCGQPTLAQHSQFLLEVHPSGAWTLQQVGSRKYLESDGEDVFCVSRDLSSCHMWMPQLAMHIHIVLYNPSSLCYVRADLELDRVWVDTPVPYLEECGFLLRFKNGMYHLETSNHKFVSRSEKLAKKPSEDTAFSLKLKPGCMASLKDKDGRVLYPQGARGLLCLGEHPEDDEEWFILKRCPQFVSLKTKAKRYDGLRSHSPFPGAGKFQSIVADGRRMEPETRFHVVWRRGKIFLRAFNGRYLAILPVGLVVASVVNPGPCEAFGVRLSNRSFLVLRGQYGYVGCSESQEVLQCNQVEPDRVELLPCKQGIYHFQARGGTFWSLTSQRTFKPWGKFALNFCLEIRGNNLLVVLAPNGYFMRGDRSGPLMADSEEVTEECLWEF</sequence>
<feature type="domain" description="Fascin-like" evidence="7">
    <location>
        <begin position="176"/>
        <end position="252"/>
    </location>
</feature>
<reference evidence="8" key="2">
    <citation type="submission" date="2025-09" db="UniProtKB">
        <authorList>
            <consortium name="Ensembl"/>
        </authorList>
    </citation>
    <scope>IDENTIFICATION</scope>
</reference>
<dbReference type="SUPFAM" id="SSF50405">
    <property type="entry name" value="Actin-crosslinking proteins"/>
    <property type="match status" value="3"/>
</dbReference>
<evidence type="ECO:0000313" key="8">
    <source>
        <dbReference type="Ensembl" id="ENSSPUP00000003277.1"/>
    </source>
</evidence>
<dbReference type="Pfam" id="PF06268">
    <property type="entry name" value="Fascin"/>
    <property type="match status" value="4"/>
</dbReference>
<evidence type="ECO:0000256" key="3">
    <source>
        <dbReference type="ARBA" id="ARBA00022490"/>
    </source>
</evidence>
<dbReference type="Gene3D" id="2.80.10.50">
    <property type="match status" value="4"/>
</dbReference>
<dbReference type="GO" id="GO:0007163">
    <property type="term" value="P:establishment or maintenance of cell polarity"/>
    <property type="evidence" value="ECO:0007669"/>
    <property type="project" value="TreeGrafter"/>
</dbReference>
<feature type="domain" description="Fascin-like" evidence="7">
    <location>
        <begin position="359"/>
        <end position="461"/>
    </location>
</feature>
<dbReference type="GO" id="GO:0051017">
    <property type="term" value="P:actin filament bundle assembly"/>
    <property type="evidence" value="ECO:0007669"/>
    <property type="project" value="TreeGrafter"/>
</dbReference>
<dbReference type="GO" id="GO:0005737">
    <property type="term" value="C:cytoplasm"/>
    <property type="evidence" value="ECO:0007669"/>
    <property type="project" value="TreeGrafter"/>
</dbReference>
<dbReference type="InterPro" id="IPR008999">
    <property type="entry name" value="Actin-crosslinking"/>
</dbReference>
<dbReference type="InterPro" id="IPR024703">
    <property type="entry name" value="Fascin_metazoans"/>
</dbReference>
<dbReference type="GO" id="GO:0030426">
    <property type="term" value="C:growth cone"/>
    <property type="evidence" value="ECO:0007669"/>
    <property type="project" value="TreeGrafter"/>
</dbReference>
<dbReference type="InterPro" id="IPR022768">
    <property type="entry name" value="Fascin-like_dom"/>
</dbReference>
<dbReference type="Proteomes" id="UP000694392">
    <property type="component" value="Unplaced"/>
</dbReference>
<dbReference type="GO" id="GO:0016477">
    <property type="term" value="P:cell migration"/>
    <property type="evidence" value="ECO:0007669"/>
    <property type="project" value="TreeGrafter"/>
</dbReference>
<evidence type="ECO:0000259" key="7">
    <source>
        <dbReference type="Pfam" id="PF06268"/>
    </source>
</evidence>
<dbReference type="GeneTree" id="ENSGT00950000183157"/>
<protein>
    <recommendedName>
        <fullName evidence="6">Fascin</fullName>
    </recommendedName>
</protein>
<keyword evidence="9" id="KW-1185">Reference proteome</keyword>
<accession>A0A8D0G4V3</accession>
<gene>
    <name evidence="8" type="primary">FSCN3</name>
</gene>
<dbReference type="InterPro" id="IPR010431">
    <property type="entry name" value="Fascin"/>
</dbReference>
<comment type="subcellular location">
    <subcellularLocation>
        <location evidence="1 6">Cytoplasm</location>
        <location evidence="1 6">Cytoskeleton</location>
    </subcellularLocation>
</comment>
<evidence type="ECO:0000256" key="2">
    <source>
        <dbReference type="ARBA" id="ARBA00007415"/>
    </source>
</evidence>
<dbReference type="PANTHER" id="PTHR10551:SF1">
    <property type="entry name" value="FASCIN-3"/>
    <property type="match status" value="1"/>
</dbReference>
<dbReference type="GO" id="GO:0030175">
    <property type="term" value="C:filopodium"/>
    <property type="evidence" value="ECO:0007669"/>
    <property type="project" value="TreeGrafter"/>
</dbReference>
<evidence type="ECO:0000256" key="4">
    <source>
        <dbReference type="ARBA" id="ARBA00023203"/>
    </source>
</evidence>
<feature type="domain" description="Fascin-like" evidence="7">
    <location>
        <begin position="264"/>
        <end position="343"/>
    </location>
</feature>
<dbReference type="PIRSF" id="PIRSF005682">
    <property type="entry name" value="Fascin"/>
    <property type="match status" value="1"/>
</dbReference>
<dbReference type="Ensembl" id="ENSSPUT00000003476.1">
    <property type="protein sequence ID" value="ENSSPUP00000003277.1"/>
    <property type="gene ID" value="ENSSPUG00000002487.1"/>
</dbReference>
<evidence type="ECO:0000313" key="9">
    <source>
        <dbReference type="Proteomes" id="UP000694392"/>
    </source>
</evidence>
<reference evidence="8" key="1">
    <citation type="submission" date="2025-08" db="UniProtKB">
        <authorList>
            <consortium name="Ensembl"/>
        </authorList>
    </citation>
    <scope>IDENTIFICATION</scope>
</reference>
<keyword evidence="3 6" id="KW-0963">Cytoplasm</keyword>
<name>A0A8D0G4V3_SPHPU</name>
<proteinExistence type="inferred from homology"/>
<dbReference type="AlphaFoldDB" id="A0A8D0G4V3"/>
<keyword evidence="5 6" id="KW-0206">Cytoskeleton</keyword>
<feature type="domain" description="Fascin-like" evidence="7">
    <location>
        <begin position="31"/>
        <end position="124"/>
    </location>
</feature>
<comment type="similarity">
    <text evidence="2 6">Belongs to the fascin family.</text>
</comment>